<dbReference type="OrthoDB" id="5498552at2"/>
<dbReference type="AlphaFoldDB" id="A0A2S9XFL1"/>
<protein>
    <submittedName>
        <fullName evidence="2">Lipase</fullName>
    </submittedName>
</protein>
<organism evidence="2 3">
    <name type="scientific">Enhygromyxa salina</name>
    <dbReference type="NCBI Taxonomy" id="215803"/>
    <lineage>
        <taxon>Bacteria</taxon>
        <taxon>Pseudomonadati</taxon>
        <taxon>Myxococcota</taxon>
        <taxon>Polyangia</taxon>
        <taxon>Nannocystales</taxon>
        <taxon>Nannocystaceae</taxon>
        <taxon>Enhygromyxa</taxon>
    </lineage>
</organism>
<name>A0A2S9XFL1_9BACT</name>
<evidence type="ECO:0000313" key="2">
    <source>
        <dbReference type="EMBL" id="PRP91653.1"/>
    </source>
</evidence>
<dbReference type="SUPFAM" id="SSF53474">
    <property type="entry name" value="alpha/beta-Hydrolases"/>
    <property type="match status" value="1"/>
</dbReference>
<evidence type="ECO:0000259" key="1">
    <source>
        <dbReference type="Pfam" id="PF01764"/>
    </source>
</evidence>
<accession>A0A2S9XFL1</accession>
<gene>
    <name evidence="2" type="ORF">ENSA5_53620</name>
</gene>
<dbReference type="PANTHER" id="PTHR45856:SF24">
    <property type="entry name" value="FUNGAL LIPASE-LIKE DOMAIN-CONTAINING PROTEIN"/>
    <property type="match status" value="1"/>
</dbReference>
<reference evidence="2 3" key="1">
    <citation type="submission" date="2018-03" db="EMBL/GenBank/DDBJ databases">
        <title>Draft Genome Sequences of the Obligatory Marine Myxobacteria Enhygromyxa salina SWB005.</title>
        <authorList>
            <person name="Poehlein A."/>
            <person name="Moghaddam J.A."/>
            <person name="Harms H."/>
            <person name="Alanjari M."/>
            <person name="Koenig G.M."/>
            <person name="Daniel R."/>
            <person name="Schaeberle T.F."/>
        </authorList>
    </citation>
    <scope>NUCLEOTIDE SEQUENCE [LARGE SCALE GENOMIC DNA]</scope>
    <source>
        <strain evidence="2 3">SWB005</strain>
    </source>
</reference>
<dbReference type="InterPro" id="IPR029058">
    <property type="entry name" value="AB_hydrolase_fold"/>
</dbReference>
<feature type="domain" description="Fungal lipase-type" evidence="1">
    <location>
        <begin position="167"/>
        <end position="248"/>
    </location>
</feature>
<dbReference type="Pfam" id="PF01764">
    <property type="entry name" value="Lipase_3"/>
    <property type="match status" value="1"/>
</dbReference>
<dbReference type="InterPro" id="IPR002921">
    <property type="entry name" value="Fungal_lipase-type"/>
</dbReference>
<keyword evidence="3" id="KW-1185">Reference proteome</keyword>
<sequence>MGTDAERVQLCLSLAAYAGLSGEPARRAGALHRSIAAQLAKIPATREHEIVWGPASFRVWWQPSSPSLVVFVTRPIQAGEDDCYVVIRAGAPVPVWDQNLESFGCLAQEPWVWTRRAGNLAPAVCGGVHRRLDVIRELTPEEQLPGAGRSLAELLAGCVGELEGDRKLPVHVCGHGVGGAMATAVALWLHDTQGPVTARDIEWDPRHHAKLHCMAFAGPTAGNADFATYISERLGPELELIHNSLDYAPLLWDTQTMAGIAGLYRSHVEEISVVEAVVEALGNQLERHGVEYEQPPARILPGQLNVELPPTFIAQAEYQHLHAYPELLGLGAQIDIDAILDRCSGTDDGPVAQ</sequence>
<dbReference type="GO" id="GO:0006629">
    <property type="term" value="P:lipid metabolic process"/>
    <property type="evidence" value="ECO:0007669"/>
    <property type="project" value="InterPro"/>
</dbReference>
<dbReference type="InterPro" id="IPR051218">
    <property type="entry name" value="Sec_MonoDiacylglyc_Lipase"/>
</dbReference>
<dbReference type="Proteomes" id="UP000237968">
    <property type="component" value="Unassembled WGS sequence"/>
</dbReference>
<proteinExistence type="predicted"/>
<dbReference type="EMBL" id="PVNK01000233">
    <property type="protein sequence ID" value="PRP91653.1"/>
    <property type="molecule type" value="Genomic_DNA"/>
</dbReference>
<dbReference type="RefSeq" id="WP_106394576.1">
    <property type="nucleotide sequence ID" value="NZ_PVNK01000233.1"/>
</dbReference>
<evidence type="ECO:0000313" key="3">
    <source>
        <dbReference type="Proteomes" id="UP000237968"/>
    </source>
</evidence>
<comment type="caution">
    <text evidence="2">The sequence shown here is derived from an EMBL/GenBank/DDBJ whole genome shotgun (WGS) entry which is preliminary data.</text>
</comment>
<dbReference type="PANTHER" id="PTHR45856">
    <property type="entry name" value="ALPHA/BETA-HYDROLASES SUPERFAMILY PROTEIN"/>
    <property type="match status" value="1"/>
</dbReference>
<dbReference type="Gene3D" id="3.40.50.1820">
    <property type="entry name" value="alpha/beta hydrolase"/>
    <property type="match status" value="1"/>
</dbReference>